<name>A0A1G9MT64_9GAMM</name>
<organism evidence="1 2">
    <name type="scientific">Modicisalibacter muralis</name>
    <dbReference type="NCBI Taxonomy" id="119000"/>
    <lineage>
        <taxon>Bacteria</taxon>
        <taxon>Pseudomonadati</taxon>
        <taxon>Pseudomonadota</taxon>
        <taxon>Gammaproteobacteria</taxon>
        <taxon>Oceanospirillales</taxon>
        <taxon>Halomonadaceae</taxon>
        <taxon>Modicisalibacter</taxon>
    </lineage>
</organism>
<evidence type="ECO:0000313" key="2">
    <source>
        <dbReference type="Proteomes" id="UP000198654"/>
    </source>
</evidence>
<proteinExistence type="predicted"/>
<sequence>MVGPKDRALITLAKMMSHALAGMLGMALFVAGLNANCARCIANLLHGVSGISYIRWGGVCLESR</sequence>
<dbReference type="EMBL" id="FNGI01000007">
    <property type="protein sequence ID" value="SDL77294.1"/>
    <property type="molecule type" value="Genomic_DNA"/>
</dbReference>
<evidence type="ECO:0000313" key="1">
    <source>
        <dbReference type="EMBL" id="SDL77294.1"/>
    </source>
</evidence>
<reference evidence="1 2" key="1">
    <citation type="submission" date="2016-10" db="EMBL/GenBank/DDBJ databases">
        <authorList>
            <person name="de Groot N.N."/>
        </authorList>
    </citation>
    <scope>NUCLEOTIDE SEQUENCE [LARGE SCALE GENOMIC DNA]</scope>
    <source>
        <strain evidence="1 2">DSM 14789</strain>
    </source>
</reference>
<accession>A0A1G9MT64</accession>
<keyword evidence="2" id="KW-1185">Reference proteome</keyword>
<dbReference type="Proteomes" id="UP000198654">
    <property type="component" value="Unassembled WGS sequence"/>
</dbReference>
<dbReference type="STRING" id="119000.SAMN05661010_02504"/>
<protein>
    <submittedName>
        <fullName evidence="1">Uncharacterized protein</fullName>
    </submittedName>
</protein>
<gene>
    <name evidence="1" type="ORF">SAMN05661010_02504</name>
</gene>
<dbReference type="AlphaFoldDB" id="A0A1G9MT64"/>